<evidence type="ECO:0000259" key="3">
    <source>
        <dbReference type="Pfam" id="PF00931"/>
    </source>
</evidence>
<evidence type="ECO:0000259" key="5">
    <source>
        <dbReference type="Pfam" id="PF23598"/>
    </source>
</evidence>
<keyword evidence="2" id="KW-0611">Plant defense</keyword>
<dbReference type="EMBL" id="JAMRDG010000002">
    <property type="protein sequence ID" value="KAJ3691341.1"/>
    <property type="molecule type" value="Genomic_DNA"/>
</dbReference>
<dbReference type="SUPFAM" id="SSF52540">
    <property type="entry name" value="P-loop containing nucleoside triphosphate hydrolases"/>
    <property type="match status" value="1"/>
</dbReference>
<keyword evidence="7" id="KW-1185">Reference proteome</keyword>
<feature type="domain" description="Disease resistance protein winged helix" evidence="4">
    <location>
        <begin position="305"/>
        <end position="370"/>
    </location>
</feature>
<sequence length="759" mass="87010">MNGVIDTVSNRIKHALRSGATKQIKKKLFKRVPILFEFEKQLRIIDNEFTIVRGQLVEGSRHVPEDELNKIGDAAKEVEKIVNSYLCFLAEADNLSGSEHNNTVEYLQSQILRVGSICLRNPQCARNEQLIQNGSEIQQNSRLTEWLMDSATGRTIISVWGTRSSSKRNLVRDVYENPKIRSSFDLYACVPVGGCYKQQQLLEKIAGELIEGDQMIEDDDLLAVIQGCLQNKKYLIILDDFEAGEVWPILDSAFLQNILGNKVVLITRFESIASLADEDHIIKMHSFTDLPDELQNCLRYCGLMPRNYSIGKKWITGLWIAEEFVKKVSHDRKTLEEAAEDYIRELFEYSHVKVVKKDIHGNIKQFMLQDYASLGAFRVKHFGVILSNSDPVELGQNISRAFIEKGNGHIKFGSNEMLQSFILFDDKATHSWIIKTLSNFESLQILCLRFTAIEVLPDTIYKLRFLRCLDLSFTMVNEIKNVVQNLILLQILDLRHTLVGRLPKNIKYLKNLRHLYAAHPSLRAIPVEGDISRLIFLQTLRKIRIKSSLIKNLKGLTELRNLFIMEVKQKFVEELFRYLSSMCHLNKLGIVMCTGEVLNMVGISIMNNLEKLYLEGRLDKSVIPTMYDRFGMLKEFCMVNSELSEDPVRGLSEMSNLVNLEIKGAYDGVQLMFCADWFPNLKKLHLSNMPKLSRVVISCGSMENLQCLRFAILSNLKEVPSGLKYLEKLEEIILIKMPDEFVQSAQVYVPHIQITTVRQ</sequence>
<feature type="domain" description="NB-ARC" evidence="3">
    <location>
        <begin position="141"/>
        <end position="287"/>
    </location>
</feature>
<dbReference type="PANTHER" id="PTHR23155:SF1182">
    <property type="entry name" value="OS07G0186500 PROTEIN"/>
    <property type="match status" value="1"/>
</dbReference>
<dbReference type="AlphaFoldDB" id="A0AAD5ZDE6"/>
<dbReference type="Gene3D" id="1.10.10.10">
    <property type="entry name" value="Winged helix-like DNA-binding domain superfamily/Winged helix DNA-binding domain"/>
    <property type="match status" value="1"/>
</dbReference>
<dbReference type="InterPro" id="IPR036388">
    <property type="entry name" value="WH-like_DNA-bd_sf"/>
</dbReference>
<keyword evidence="1" id="KW-0677">Repeat</keyword>
<dbReference type="InterPro" id="IPR044974">
    <property type="entry name" value="Disease_R_plants"/>
</dbReference>
<evidence type="ECO:0000313" key="7">
    <source>
        <dbReference type="Proteomes" id="UP001210211"/>
    </source>
</evidence>
<dbReference type="GO" id="GO:0043531">
    <property type="term" value="F:ADP binding"/>
    <property type="evidence" value="ECO:0007669"/>
    <property type="project" value="InterPro"/>
</dbReference>
<evidence type="ECO:0000259" key="4">
    <source>
        <dbReference type="Pfam" id="PF23559"/>
    </source>
</evidence>
<feature type="domain" description="Disease resistance R13L4/SHOC-2-like LRR" evidence="5">
    <location>
        <begin position="419"/>
        <end position="734"/>
    </location>
</feature>
<dbReference type="InterPro" id="IPR058922">
    <property type="entry name" value="WHD_DRP"/>
</dbReference>
<proteinExistence type="predicted"/>
<protein>
    <recommendedName>
        <fullName evidence="8">NB-ARC domain-containing protein</fullName>
    </recommendedName>
</protein>
<dbReference type="InterPro" id="IPR027417">
    <property type="entry name" value="P-loop_NTPase"/>
</dbReference>
<dbReference type="Pfam" id="PF23598">
    <property type="entry name" value="LRR_14"/>
    <property type="match status" value="1"/>
</dbReference>
<gene>
    <name evidence="6" type="ORF">LUZ61_020505</name>
</gene>
<dbReference type="InterPro" id="IPR055414">
    <property type="entry name" value="LRR_R13L4/SHOC2-like"/>
</dbReference>
<accession>A0AAD5ZDE6</accession>
<evidence type="ECO:0000256" key="2">
    <source>
        <dbReference type="ARBA" id="ARBA00022821"/>
    </source>
</evidence>
<evidence type="ECO:0008006" key="8">
    <source>
        <dbReference type="Google" id="ProtNLM"/>
    </source>
</evidence>
<name>A0AAD5ZDE6_9POAL</name>
<reference evidence="6 7" key="1">
    <citation type="journal article" date="2022" name="Cell">
        <title>Repeat-based holocentromeres influence genome architecture and karyotype evolution.</title>
        <authorList>
            <person name="Hofstatter P.G."/>
            <person name="Thangavel G."/>
            <person name="Lux T."/>
            <person name="Neumann P."/>
            <person name="Vondrak T."/>
            <person name="Novak P."/>
            <person name="Zhang M."/>
            <person name="Costa L."/>
            <person name="Castellani M."/>
            <person name="Scott A."/>
            <person name="Toegelov H."/>
            <person name="Fuchs J."/>
            <person name="Mata-Sucre Y."/>
            <person name="Dias Y."/>
            <person name="Vanzela A.L.L."/>
            <person name="Huettel B."/>
            <person name="Almeida C.C.S."/>
            <person name="Simkova H."/>
            <person name="Souza G."/>
            <person name="Pedrosa-Harand A."/>
            <person name="Macas J."/>
            <person name="Mayer K.F.X."/>
            <person name="Houben A."/>
            <person name="Marques A."/>
        </authorList>
    </citation>
    <scope>NUCLEOTIDE SEQUENCE [LARGE SCALE GENOMIC DNA]</scope>
    <source>
        <strain evidence="6">RhyTen1mFocal</strain>
    </source>
</reference>
<dbReference type="Gene3D" id="3.80.10.10">
    <property type="entry name" value="Ribonuclease Inhibitor"/>
    <property type="match status" value="2"/>
</dbReference>
<dbReference type="SUPFAM" id="SSF52058">
    <property type="entry name" value="L domain-like"/>
    <property type="match status" value="1"/>
</dbReference>
<organism evidence="6 7">
    <name type="scientific">Rhynchospora tenuis</name>
    <dbReference type="NCBI Taxonomy" id="198213"/>
    <lineage>
        <taxon>Eukaryota</taxon>
        <taxon>Viridiplantae</taxon>
        <taxon>Streptophyta</taxon>
        <taxon>Embryophyta</taxon>
        <taxon>Tracheophyta</taxon>
        <taxon>Spermatophyta</taxon>
        <taxon>Magnoliopsida</taxon>
        <taxon>Liliopsida</taxon>
        <taxon>Poales</taxon>
        <taxon>Cyperaceae</taxon>
        <taxon>Cyperoideae</taxon>
        <taxon>Rhynchosporeae</taxon>
        <taxon>Rhynchospora</taxon>
    </lineage>
</organism>
<dbReference type="GO" id="GO:0098542">
    <property type="term" value="P:defense response to other organism"/>
    <property type="evidence" value="ECO:0007669"/>
    <property type="project" value="TreeGrafter"/>
</dbReference>
<dbReference type="Pfam" id="PF00931">
    <property type="entry name" value="NB-ARC"/>
    <property type="match status" value="1"/>
</dbReference>
<dbReference type="Pfam" id="PF23559">
    <property type="entry name" value="WHD_DRP"/>
    <property type="match status" value="1"/>
</dbReference>
<dbReference type="InterPro" id="IPR032675">
    <property type="entry name" value="LRR_dom_sf"/>
</dbReference>
<dbReference type="Gene3D" id="3.40.50.300">
    <property type="entry name" value="P-loop containing nucleotide triphosphate hydrolases"/>
    <property type="match status" value="1"/>
</dbReference>
<evidence type="ECO:0000313" key="6">
    <source>
        <dbReference type="EMBL" id="KAJ3691341.1"/>
    </source>
</evidence>
<evidence type="ECO:0000256" key="1">
    <source>
        <dbReference type="ARBA" id="ARBA00022737"/>
    </source>
</evidence>
<dbReference type="Proteomes" id="UP001210211">
    <property type="component" value="Unassembled WGS sequence"/>
</dbReference>
<dbReference type="InterPro" id="IPR002182">
    <property type="entry name" value="NB-ARC"/>
</dbReference>
<comment type="caution">
    <text evidence="6">The sequence shown here is derived from an EMBL/GenBank/DDBJ whole genome shotgun (WGS) entry which is preliminary data.</text>
</comment>
<dbReference type="PANTHER" id="PTHR23155">
    <property type="entry name" value="DISEASE RESISTANCE PROTEIN RP"/>
    <property type="match status" value="1"/>
</dbReference>